<dbReference type="InterPro" id="IPR016439">
    <property type="entry name" value="Lag1/Lac1-like"/>
</dbReference>
<accession>A0A1S3JMN5</accession>
<dbReference type="UniPathway" id="UPA00222"/>
<evidence type="ECO:0000256" key="9">
    <source>
        <dbReference type="SAM" id="Phobius"/>
    </source>
</evidence>
<evidence type="ECO:0000256" key="7">
    <source>
        <dbReference type="PROSITE-ProRule" id="PRU00205"/>
    </source>
</evidence>
<dbReference type="InParanoid" id="A0A1S3JMN5"/>
<gene>
    <name evidence="12" type="primary">LOC106174562</name>
</gene>
<dbReference type="SMART" id="SM00724">
    <property type="entry name" value="TLC"/>
    <property type="match status" value="1"/>
</dbReference>
<evidence type="ECO:0000313" key="12">
    <source>
        <dbReference type="RefSeq" id="XP_013411633.1"/>
    </source>
</evidence>
<dbReference type="KEGG" id="lak:106174562"/>
<evidence type="ECO:0000313" key="11">
    <source>
        <dbReference type="Proteomes" id="UP000085678"/>
    </source>
</evidence>
<feature type="transmembrane region" description="Helical" evidence="9">
    <location>
        <begin position="145"/>
        <end position="167"/>
    </location>
</feature>
<dbReference type="PANTHER" id="PTHR12560">
    <property type="entry name" value="LONGEVITY ASSURANCE FACTOR 1 LAG1"/>
    <property type="match status" value="1"/>
</dbReference>
<dbReference type="PANTHER" id="PTHR12560:SF58">
    <property type="entry name" value="CERAMIDE SYNTHASE 1"/>
    <property type="match status" value="1"/>
</dbReference>
<proteinExistence type="predicted"/>
<feature type="transmembrane region" description="Helical" evidence="9">
    <location>
        <begin position="103"/>
        <end position="125"/>
    </location>
</feature>
<sequence length="366" mass="43510">MEEDQFSYMPSYWEIIRGVYDGYVETQRQWGNPPLSTAPGVFWRCLLKFGAFDPVDILYIVVLAVMWTMIRYLLTWTVLTPFARWVQMTSLNQKKFPESAWKALFYSCTWLYSCYVLLWCGEFDYFQRPLAIWQDWAPGMEVPTLVYIMYMVQLSFYLHSVYGTLFMDHKRKDTLVMLFHHFLTMSLIGFSYACRYHKIGTLVLFTHDITDIALEITKCNVYMKNRGGKYYALHEYISQAGFTCFAVGWALFRLYWYPLKCLYSAGYASVMYNPSMKLPFHFFFNSMLWILMVLNIYWFMFIVNFLYKVATGQMNEVDDVREEEVEEQVMQKMKSKQNNVKAGGDFKNNDLSPRRRSARTQGRKDD</sequence>
<dbReference type="OrthoDB" id="537032at2759"/>
<feature type="transmembrane region" description="Helical" evidence="9">
    <location>
        <begin position="57"/>
        <end position="82"/>
    </location>
</feature>
<protein>
    <submittedName>
        <fullName evidence="12">Ceramide synthase 1</fullName>
    </submittedName>
</protein>
<evidence type="ECO:0000259" key="10">
    <source>
        <dbReference type="PROSITE" id="PS50922"/>
    </source>
</evidence>
<evidence type="ECO:0000256" key="6">
    <source>
        <dbReference type="ARBA" id="ARBA00023136"/>
    </source>
</evidence>
<dbReference type="RefSeq" id="XP_013411633.1">
    <property type="nucleotide sequence ID" value="XM_013556179.2"/>
</dbReference>
<dbReference type="OMA" id="FRCHNIG"/>
<dbReference type="GeneID" id="106174562"/>
<dbReference type="GO" id="GO:0016020">
    <property type="term" value="C:membrane"/>
    <property type="evidence" value="ECO:0007669"/>
    <property type="project" value="UniProtKB-SubCell"/>
</dbReference>
<feature type="region of interest" description="Disordered" evidence="8">
    <location>
        <begin position="333"/>
        <end position="366"/>
    </location>
</feature>
<dbReference type="Pfam" id="PF03798">
    <property type="entry name" value="TRAM_LAG1_CLN8"/>
    <property type="match status" value="1"/>
</dbReference>
<keyword evidence="4 7" id="KW-0812">Transmembrane</keyword>
<evidence type="ECO:0000256" key="8">
    <source>
        <dbReference type="SAM" id="MobiDB-lite"/>
    </source>
</evidence>
<organism evidence="11 12">
    <name type="scientific">Lingula anatina</name>
    <name type="common">Brachiopod</name>
    <name type="synonym">Lingula unguis</name>
    <dbReference type="NCBI Taxonomy" id="7574"/>
    <lineage>
        <taxon>Eukaryota</taxon>
        <taxon>Metazoa</taxon>
        <taxon>Spiralia</taxon>
        <taxon>Lophotrochozoa</taxon>
        <taxon>Brachiopoda</taxon>
        <taxon>Linguliformea</taxon>
        <taxon>Lingulata</taxon>
        <taxon>Lingulida</taxon>
        <taxon>Linguloidea</taxon>
        <taxon>Lingulidae</taxon>
        <taxon>Lingula</taxon>
    </lineage>
</organism>
<evidence type="ECO:0000256" key="2">
    <source>
        <dbReference type="ARBA" id="ARBA00004760"/>
    </source>
</evidence>
<evidence type="ECO:0000256" key="3">
    <source>
        <dbReference type="ARBA" id="ARBA00004991"/>
    </source>
</evidence>
<dbReference type="PROSITE" id="PS50922">
    <property type="entry name" value="TLC"/>
    <property type="match status" value="1"/>
</dbReference>
<dbReference type="GO" id="GO:0050291">
    <property type="term" value="F:sphingosine N-acyltransferase activity"/>
    <property type="evidence" value="ECO:0007669"/>
    <property type="project" value="InterPro"/>
</dbReference>
<feature type="domain" description="TLC" evidence="10">
    <location>
        <begin position="94"/>
        <end position="311"/>
    </location>
</feature>
<dbReference type="InterPro" id="IPR006634">
    <property type="entry name" value="TLC-dom"/>
</dbReference>
<dbReference type="Proteomes" id="UP000085678">
    <property type="component" value="Unplaced"/>
</dbReference>
<keyword evidence="11" id="KW-1185">Reference proteome</keyword>
<comment type="pathway">
    <text evidence="2">Lipid metabolism; sphingolipid metabolism.</text>
</comment>
<dbReference type="GO" id="GO:0046513">
    <property type="term" value="P:ceramide biosynthetic process"/>
    <property type="evidence" value="ECO:0007669"/>
    <property type="project" value="InterPro"/>
</dbReference>
<reference evidence="12" key="1">
    <citation type="submission" date="2025-08" db="UniProtKB">
        <authorList>
            <consortium name="RefSeq"/>
        </authorList>
    </citation>
    <scope>IDENTIFICATION</scope>
    <source>
        <tissue evidence="12">Gonads</tissue>
    </source>
</reference>
<feature type="transmembrane region" description="Helical" evidence="9">
    <location>
        <begin position="282"/>
        <end position="307"/>
    </location>
</feature>
<name>A0A1S3JMN5_LINAN</name>
<evidence type="ECO:0000256" key="1">
    <source>
        <dbReference type="ARBA" id="ARBA00004141"/>
    </source>
</evidence>
<keyword evidence="6 7" id="KW-0472">Membrane</keyword>
<dbReference type="AlphaFoldDB" id="A0A1S3JMN5"/>
<comment type="subcellular location">
    <subcellularLocation>
        <location evidence="1">Membrane</location>
        <topology evidence="1">Multi-pass membrane protein</topology>
    </subcellularLocation>
</comment>
<keyword evidence="5 9" id="KW-1133">Transmembrane helix</keyword>
<dbReference type="STRING" id="7574.A0A1S3JMN5"/>
<comment type="pathway">
    <text evidence="3">Sphingolipid metabolism.</text>
</comment>
<evidence type="ECO:0000256" key="4">
    <source>
        <dbReference type="ARBA" id="ARBA00022692"/>
    </source>
</evidence>
<evidence type="ECO:0000256" key="5">
    <source>
        <dbReference type="ARBA" id="ARBA00022989"/>
    </source>
</evidence>
<feature type="transmembrane region" description="Helical" evidence="9">
    <location>
        <begin position="236"/>
        <end position="256"/>
    </location>
</feature>